<protein>
    <submittedName>
        <fullName evidence="1">Uncharacterized protein</fullName>
    </submittedName>
</protein>
<sequence>MRGPSSAHGLVLASHRPNFKPLKCSSKVRRCDKTRFGQVRALYLTRPGWEDTERERESTSAAAVLPGDGPGTACNWKVHLNGFQWKLEVPSDSHSLHSSHCDLSFYCTLRLFAEKQEKIEAAEIEGARAGSFSQLRP</sequence>
<accession>A0A2I0JU77</accession>
<gene>
    <name evidence="1" type="ORF">CRG98_019751</name>
</gene>
<evidence type="ECO:0000313" key="1">
    <source>
        <dbReference type="EMBL" id="PKI59869.1"/>
    </source>
</evidence>
<organism evidence="1 2">
    <name type="scientific">Punica granatum</name>
    <name type="common">Pomegranate</name>
    <dbReference type="NCBI Taxonomy" id="22663"/>
    <lineage>
        <taxon>Eukaryota</taxon>
        <taxon>Viridiplantae</taxon>
        <taxon>Streptophyta</taxon>
        <taxon>Embryophyta</taxon>
        <taxon>Tracheophyta</taxon>
        <taxon>Spermatophyta</taxon>
        <taxon>Magnoliopsida</taxon>
        <taxon>eudicotyledons</taxon>
        <taxon>Gunneridae</taxon>
        <taxon>Pentapetalae</taxon>
        <taxon>rosids</taxon>
        <taxon>malvids</taxon>
        <taxon>Myrtales</taxon>
        <taxon>Lythraceae</taxon>
        <taxon>Punica</taxon>
    </lineage>
</organism>
<dbReference type="Proteomes" id="UP000233551">
    <property type="component" value="Unassembled WGS sequence"/>
</dbReference>
<name>A0A2I0JU77_PUNGR</name>
<evidence type="ECO:0000313" key="2">
    <source>
        <dbReference type="Proteomes" id="UP000233551"/>
    </source>
</evidence>
<proteinExistence type="predicted"/>
<dbReference type="EMBL" id="PGOL01001229">
    <property type="protein sequence ID" value="PKI59869.1"/>
    <property type="molecule type" value="Genomic_DNA"/>
</dbReference>
<reference evidence="1 2" key="1">
    <citation type="submission" date="2017-11" db="EMBL/GenBank/DDBJ databases">
        <title>De-novo sequencing of pomegranate (Punica granatum L.) genome.</title>
        <authorList>
            <person name="Akparov Z."/>
            <person name="Amiraslanov A."/>
            <person name="Hajiyeva S."/>
            <person name="Abbasov M."/>
            <person name="Kaur K."/>
            <person name="Hamwieh A."/>
            <person name="Solovyev V."/>
            <person name="Salamov A."/>
            <person name="Braich B."/>
            <person name="Kosarev P."/>
            <person name="Mahmoud A."/>
            <person name="Hajiyev E."/>
            <person name="Babayeva S."/>
            <person name="Izzatullayeva V."/>
            <person name="Mammadov A."/>
            <person name="Mammadov A."/>
            <person name="Sharifova S."/>
            <person name="Ojaghi J."/>
            <person name="Eynullazada K."/>
            <person name="Bayramov B."/>
            <person name="Abdulazimova A."/>
            <person name="Shahmuradov I."/>
        </authorList>
    </citation>
    <scope>NUCLEOTIDE SEQUENCE [LARGE SCALE GENOMIC DNA]</scope>
    <source>
        <strain evidence="2">cv. AG2017</strain>
        <tissue evidence="1">Leaf</tissue>
    </source>
</reference>
<keyword evidence="2" id="KW-1185">Reference proteome</keyword>
<dbReference type="AlphaFoldDB" id="A0A2I0JU77"/>
<comment type="caution">
    <text evidence="1">The sequence shown here is derived from an EMBL/GenBank/DDBJ whole genome shotgun (WGS) entry which is preliminary data.</text>
</comment>